<proteinExistence type="predicted"/>
<organism evidence="1 2">
    <name type="scientific">Colocasia esculenta</name>
    <name type="common">Wild taro</name>
    <name type="synonym">Arum esculentum</name>
    <dbReference type="NCBI Taxonomy" id="4460"/>
    <lineage>
        <taxon>Eukaryota</taxon>
        <taxon>Viridiplantae</taxon>
        <taxon>Streptophyta</taxon>
        <taxon>Embryophyta</taxon>
        <taxon>Tracheophyta</taxon>
        <taxon>Spermatophyta</taxon>
        <taxon>Magnoliopsida</taxon>
        <taxon>Liliopsida</taxon>
        <taxon>Araceae</taxon>
        <taxon>Aroideae</taxon>
        <taxon>Colocasieae</taxon>
        <taxon>Colocasia</taxon>
    </lineage>
</organism>
<dbReference type="Proteomes" id="UP000652761">
    <property type="component" value="Unassembled WGS sequence"/>
</dbReference>
<protein>
    <submittedName>
        <fullName evidence="1">Uncharacterized protein</fullName>
    </submittedName>
</protein>
<reference evidence="1" key="1">
    <citation type="submission" date="2017-07" db="EMBL/GenBank/DDBJ databases">
        <title>Taro Niue Genome Assembly and Annotation.</title>
        <authorList>
            <person name="Atibalentja N."/>
            <person name="Keating K."/>
            <person name="Fields C.J."/>
        </authorList>
    </citation>
    <scope>NUCLEOTIDE SEQUENCE</scope>
    <source>
        <strain evidence="1">Niue_2</strain>
        <tissue evidence="1">Leaf</tissue>
    </source>
</reference>
<keyword evidence="2" id="KW-1185">Reference proteome</keyword>
<evidence type="ECO:0000313" key="2">
    <source>
        <dbReference type="Proteomes" id="UP000652761"/>
    </source>
</evidence>
<gene>
    <name evidence="1" type="ORF">Taro_050041</name>
</gene>
<evidence type="ECO:0000313" key="1">
    <source>
        <dbReference type="EMBL" id="MQM17073.1"/>
    </source>
</evidence>
<sequence>MGLVCCTPGRGSAELVRARVCRCEEADGAAREAGPAQLATGLSPGGAARGAGAMERRRCAQQRLGGLAVRSCWVRCRDGSVKEVILSWRPCDAGDPGVQS</sequence>
<accession>A0A843XCQ5</accession>
<name>A0A843XCQ5_COLES</name>
<comment type="caution">
    <text evidence="1">The sequence shown here is derived from an EMBL/GenBank/DDBJ whole genome shotgun (WGS) entry which is preliminary data.</text>
</comment>
<dbReference type="EMBL" id="NMUH01007330">
    <property type="protein sequence ID" value="MQM17073.1"/>
    <property type="molecule type" value="Genomic_DNA"/>
</dbReference>
<dbReference type="AlphaFoldDB" id="A0A843XCQ5"/>